<reference evidence="1 2" key="1">
    <citation type="submission" date="2016-08" db="EMBL/GenBank/DDBJ databases">
        <title>Genome sequence of Clavibacter michiganensis spp. strain CASJ009.</title>
        <authorList>
            <person name="Thapa S.P."/>
            <person name="Coaker G."/>
        </authorList>
    </citation>
    <scope>NUCLEOTIDE SEQUENCE [LARGE SCALE GENOMIC DNA]</scope>
    <source>
        <strain evidence="1">CASJ009</strain>
    </source>
</reference>
<comment type="caution">
    <text evidence="1">The sequence shown here is derived from an EMBL/GenBank/DDBJ whole genome shotgun (WGS) entry which is preliminary data.</text>
</comment>
<sequence length="388" mass="41505">MTVLIQDSARNNLASWTARAVEGGDAIGAIMSPFCSPRLGNGYHKSADAVRQDIEDQGGEFWFDASTHALQMPSVGDFRFYDDWQLWPGARGDLSSASLRVGHVRKVFAVQEQLGARLLGPTILLHSAQSATSLQAIELARAAQEVANGREFWLSIVGDSHFWASEADLDGFIGVMDQIEPTGWILSVARPLSGVPVGAEAKEVAGLMRTSAALGTSCPVIIGHGDLAALPAAAAGASVVGSGWDVRQRVLAYPDFAERPPADPDAIASWYARPTLEGLLGNMVPNEFAVLQSQRPNLATRLYAGAHTAGAQQTFRHHVQVINNVMTAVEGQGQGLRARVEALEEIYKECLVEWPAVQAITRSAAGGDQWVSPLLAGVQQFKSDEGWA</sequence>
<name>A0A251XQK0_9MICO</name>
<proteinExistence type="predicted"/>
<dbReference type="Proteomes" id="UP000195106">
    <property type="component" value="Unassembled WGS sequence"/>
</dbReference>
<dbReference type="AlphaFoldDB" id="A0A251XQK0"/>
<accession>A0A251XQK0</accession>
<protein>
    <submittedName>
        <fullName evidence="1">Uncharacterized protein</fullName>
    </submittedName>
</protein>
<organism evidence="1 2">
    <name type="scientific">Clavibacter michiganensis</name>
    <dbReference type="NCBI Taxonomy" id="28447"/>
    <lineage>
        <taxon>Bacteria</taxon>
        <taxon>Bacillati</taxon>
        <taxon>Actinomycetota</taxon>
        <taxon>Actinomycetes</taxon>
        <taxon>Micrococcales</taxon>
        <taxon>Microbacteriaceae</taxon>
        <taxon>Clavibacter</taxon>
    </lineage>
</organism>
<dbReference type="EMBL" id="MDHJ01000001">
    <property type="protein sequence ID" value="OUE07797.1"/>
    <property type="molecule type" value="Genomic_DNA"/>
</dbReference>
<evidence type="ECO:0000313" key="2">
    <source>
        <dbReference type="Proteomes" id="UP000195106"/>
    </source>
</evidence>
<evidence type="ECO:0000313" key="1">
    <source>
        <dbReference type="EMBL" id="OUE07797.1"/>
    </source>
</evidence>
<gene>
    <name evidence="1" type="ORF">CMsap09_02530</name>
</gene>